<sequence length="31" mass="3587">MKETIITLAAFFFIFVFIVAFEFILVGEMAK</sequence>
<keyword evidence="1" id="KW-0812">Transmembrane</keyword>
<keyword evidence="1" id="KW-1133">Transmembrane helix</keyword>
<evidence type="ECO:0000313" key="2">
    <source>
        <dbReference type="EMBL" id="SVA03201.1"/>
    </source>
</evidence>
<gene>
    <name evidence="2" type="ORF">METZ01_LOCUS56055</name>
</gene>
<feature type="non-terminal residue" evidence="2">
    <location>
        <position position="31"/>
    </location>
</feature>
<feature type="transmembrane region" description="Helical" evidence="1">
    <location>
        <begin position="6"/>
        <end position="26"/>
    </location>
</feature>
<organism evidence="2">
    <name type="scientific">marine metagenome</name>
    <dbReference type="NCBI Taxonomy" id="408172"/>
    <lineage>
        <taxon>unclassified sequences</taxon>
        <taxon>metagenomes</taxon>
        <taxon>ecological metagenomes</taxon>
    </lineage>
</organism>
<accession>A0A381SIP8</accession>
<reference evidence="2" key="1">
    <citation type="submission" date="2018-05" db="EMBL/GenBank/DDBJ databases">
        <authorList>
            <person name="Lanie J.A."/>
            <person name="Ng W.-L."/>
            <person name="Kazmierczak K.M."/>
            <person name="Andrzejewski T.M."/>
            <person name="Davidsen T.M."/>
            <person name="Wayne K.J."/>
            <person name="Tettelin H."/>
            <person name="Glass J.I."/>
            <person name="Rusch D."/>
            <person name="Podicherti R."/>
            <person name="Tsui H.-C.T."/>
            <person name="Winkler M.E."/>
        </authorList>
    </citation>
    <scope>NUCLEOTIDE SEQUENCE</scope>
</reference>
<keyword evidence="1" id="KW-0472">Membrane</keyword>
<protein>
    <submittedName>
        <fullName evidence="2">Uncharacterized protein</fullName>
    </submittedName>
</protein>
<dbReference type="AlphaFoldDB" id="A0A381SIP8"/>
<proteinExistence type="predicted"/>
<evidence type="ECO:0000256" key="1">
    <source>
        <dbReference type="SAM" id="Phobius"/>
    </source>
</evidence>
<dbReference type="EMBL" id="UINC01003082">
    <property type="protein sequence ID" value="SVA03201.1"/>
    <property type="molecule type" value="Genomic_DNA"/>
</dbReference>
<name>A0A381SIP8_9ZZZZ</name>